<evidence type="ECO:0000313" key="2">
    <source>
        <dbReference type="Proteomes" id="UP001157418"/>
    </source>
</evidence>
<dbReference type="AlphaFoldDB" id="A0AAU9MX42"/>
<protein>
    <submittedName>
        <fullName evidence="1">Uncharacterized protein</fullName>
    </submittedName>
</protein>
<dbReference type="EMBL" id="CAKMRJ010003334">
    <property type="protein sequence ID" value="CAH1432623.1"/>
    <property type="molecule type" value="Genomic_DNA"/>
</dbReference>
<gene>
    <name evidence="1" type="ORF">LVIROSA_LOCUS19262</name>
</gene>
<reference evidence="1 2" key="1">
    <citation type="submission" date="2022-01" db="EMBL/GenBank/DDBJ databases">
        <authorList>
            <person name="Xiong W."/>
            <person name="Schranz E."/>
        </authorList>
    </citation>
    <scope>NUCLEOTIDE SEQUENCE [LARGE SCALE GENOMIC DNA]</scope>
</reference>
<accession>A0AAU9MX42</accession>
<organism evidence="1 2">
    <name type="scientific">Lactuca virosa</name>
    <dbReference type="NCBI Taxonomy" id="75947"/>
    <lineage>
        <taxon>Eukaryota</taxon>
        <taxon>Viridiplantae</taxon>
        <taxon>Streptophyta</taxon>
        <taxon>Embryophyta</taxon>
        <taxon>Tracheophyta</taxon>
        <taxon>Spermatophyta</taxon>
        <taxon>Magnoliopsida</taxon>
        <taxon>eudicotyledons</taxon>
        <taxon>Gunneridae</taxon>
        <taxon>Pentapetalae</taxon>
        <taxon>asterids</taxon>
        <taxon>campanulids</taxon>
        <taxon>Asterales</taxon>
        <taxon>Asteraceae</taxon>
        <taxon>Cichorioideae</taxon>
        <taxon>Cichorieae</taxon>
        <taxon>Lactucinae</taxon>
        <taxon>Lactuca</taxon>
    </lineage>
</organism>
<proteinExistence type="predicted"/>
<dbReference type="Proteomes" id="UP001157418">
    <property type="component" value="Unassembled WGS sequence"/>
</dbReference>
<evidence type="ECO:0000313" key="1">
    <source>
        <dbReference type="EMBL" id="CAH1432623.1"/>
    </source>
</evidence>
<comment type="caution">
    <text evidence="1">The sequence shown here is derived from an EMBL/GenBank/DDBJ whole genome shotgun (WGS) entry which is preliminary data.</text>
</comment>
<sequence>MNSFNYADRSGRLIASAVHDSKAHFAKTIKESRESTLTRDKYKNPKKIKTLICRESALLSQQNLTKVRRSLLQLDWRCTSPIYTICVCCD</sequence>
<keyword evidence="2" id="KW-1185">Reference proteome</keyword>
<name>A0AAU9MX42_9ASTR</name>